<evidence type="ECO:0000313" key="3">
    <source>
        <dbReference type="Proteomes" id="UP000198287"/>
    </source>
</evidence>
<protein>
    <submittedName>
        <fullName evidence="2">Uncharacterized protein</fullName>
    </submittedName>
</protein>
<feature type="transmembrane region" description="Helical" evidence="1">
    <location>
        <begin position="84"/>
        <end position="106"/>
    </location>
</feature>
<keyword evidence="1" id="KW-0812">Transmembrane</keyword>
<keyword evidence="3" id="KW-1185">Reference proteome</keyword>
<organism evidence="2 3">
    <name type="scientific">Folsomia candida</name>
    <name type="common">Springtail</name>
    <dbReference type="NCBI Taxonomy" id="158441"/>
    <lineage>
        <taxon>Eukaryota</taxon>
        <taxon>Metazoa</taxon>
        <taxon>Ecdysozoa</taxon>
        <taxon>Arthropoda</taxon>
        <taxon>Hexapoda</taxon>
        <taxon>Collembola</taxon>
        <taxon>Entomobryomorpha</taxon>
        <taxon>Isotomoidea</taxon>
        <taxon>Isotomidae</taxon>
        <taxon>Proisotominae</taxon>
        <taxon>Folsomia</taxon>
    </lineage>
</organism>
<dbReference type="AlphaFoldDB" id="A0A226DBI6"/>
<proteinExistence type="predicted"/>
<evidence type="ECO:0000313" key="2">
    <source>
        <dbReference type="EMBL" id="OXA42001.1"/>
    </source>
</evidence>
<feature type="transmembrane region" description="Helical" evidence="1">
    <location>
        <begin position="44"/>
        <end position="64"/>
    </location>
</feature>
<keyword evidence="1" id="KW-1133">Transmembrane helix</keyword>
<evidence type="ECO:0000256" key="1">
    <source>
        <dbReference type="SAM" id="Phobius"/>
    </source>
</evidence>
<gene>
    <name evidence="2" type="ORF">Fcan01_23079</name>
</gene>
<sequence length="152" mass="17422">MAPACIIHDFREYYGKLVERAAQPQGSDLGSELMAEKLRRVRRFGVYCVVVVLIWIPLGMWLTWERIVMREVAGVEGEPKGDTWIWEMGLVLYYTFIGAGPSLALWTDDALLGTKFVDLFIPEERPAREADEEEDEHVEVADIHGNRIEVQQ</sequence>
<name>A0A226DBI6_FOLCA</name>
<keyword evidence="1" id="KW-0472">Membrane</keyword>
<accession>A0A226DBI6</accession>
<comment type="caution">
    <text evidence="2">The sequence shown here is derived from an EMBL/GenBank/DDBJ whole genome shotgun (WGS) entry which is preliminary data.</text>
</comment>
<dbReference type="Proteomes" id="UP000198287">
    <property type="component" value="Unassembled WGS sequence"/>
</dbReference>
<reference evidence="2 3" key="1">
    <citation type="submission" date="2015-12" db="EMBL/GenBank/DDBJ databases">
        <title>The genome of Folsomia candida.</title>
        <authorList>
            <person name="Faddeeva A."/>
            <person name="Derks M.F."/>
            <person name="Anvar Y."/>
            <person name="Smit S."/>
            <person name="Van Straalen N."/>
            <person name="Roelofs D."/>
        </authorList>
    </citation>
    <scope>NUCLEOTIDE SEQUENCE [LARGE SCALE GENOMIC DNA]</scope>
    <source>
        <strain evidence="2 3">VU population</strain>
        <tissue evidence="2">Whole body</tissue>
    </source>
</reference>
<dbReference type="EMBL" id="LNIX01000027">
    <property type="protein sequence ID" value="OXA42001.1"/>
    <property type="molecule type" value="Genomic_DNA"/>
</dbReference>